<dbReference type="EMBL" id="JAPEVG010000434">
    <property type="protein sequence ID" value="KAJ8462852.1"/>
    <property type="molecule type" value="Genomic_DNA"/>
</dbReference>
<reference evidence="2" key="1">
    <citation type="submission" date="2022-11" db="EMBL/GenBank/DDBJ databases">
        <title>Genome Sequence of Cubamyces cubensis.</title>
        <authorList>
            <person name="Buettner E."/>
        </authorList>
    </citation>
    <scope>NUCLEOTIDE SEQUENCE</scope>
    <source>
        <strain evidence="2">MPL-01</strain>
    </source>
</reference>
<gene>
    <name evidence="2" type="ORF">ONZ51_g10634</name>
</gene>
<evidence type="ECO:0000313" key="3">
    <source>
        <dbReference type="Proteomes" id="UP001215151"/>
    </source>
</evidence>
<accession>A0AAD7X8N6</accession>
<evidence type="ECO:0000313" key="2">
    <source>
        <dbReference type="EMBL" id="KAJ8462852.1"/>
    </source>
</evidence>
<keyword evidence="3" id="KW-1185">Reference proteome</keyword>
<organism evidence="2 3">
    <name type="scientific">Trametes cubensis</name>
    <dbReference type="NCBI Taxonomy" id="1111947"/>
    <lineage>
        <taxon>Eukaryota</taxon>
        <taxon>Fungi</taxon>
        <taxon>Dikarya</taxon>
        <taxon>Basidiomycota</taxon>
        <taxon>Agaricomycotina</taxon>
        <taxon>Agaricomycetes</taxon>
        <taxon>Polyporales</taxon>
        <taxon>Polyporaceae</taxon>
        <taxon>Trametes</taxon>
    </lineage>
</organism>
<sequence>MHLFRSVFILATATLALVANVAIQASAFPFGILPLTRYMLDAVPEGAGGPAAAEAATIQGGGPLVDVPNAASSSIDVDAVPLAVETSAVEDHTEETPISTVPVDIAQESSVSSDASTPSAPAVATESTSVASIEPSAVIPENVLAKANSAERIIGLGGPLLITSVVSTVLFVL</sequence>
<dbReference type="AlphaFoldDB" id="A0AAD7X8N6"/>
<protein>
    <submittedName>
        <fullName evidence="2">Uncharacterized protein</fullName>
    </submittedName>
</protein>
<evidence type="ECO:0000256" key="1">
    <source>
        <dbReference type="SAM" id="SignalP"/>
    </source>
</evidence>
<name>A0AAD7X8N6_9APHY</name>
<feature type="chain" id="PRO_5042164506" evidence="1">
    <location>
        <begin position="28"/>
        <end position="173"/>
    </location>
</feature>
<feature type="signal peptide" evidence="1">
    <location>
        <begin position="1"/>
        <end position="27"/>
    </location>
</feature>
<proteinExistence type="predicted"/>
<keyword evidence="1" id="KW-0732">Signal</keyword>
<dbReference type="Proteomes" id="UP001215151">
    <property type="component" value="Unassembled WGS sequence"/>
</dbReference>
<comment type="caution">
    <text evidence="2">The sequence shown here is derived from an EMBL/GenBank/DDBJ whole genome shotgun (WGS) entry which is preliminary data.</text>
</comment>